<evidence type="ECO:0000256" key="11">
    <source>
        <dbReference type="HAMAP-Rule" id="MF_02006"/>
    </source>
</evidence>
<dbReference type="AlphaFoldDB" id="A0A1I4WEC0"/>
<evidence type="ECO:0000313" key="15">
    <source>
        <dbReference type="Proteomes" id="UP000199036"/>
    </source>
</evidence>
<evidence type="ECO:0000256" key="2">
    <source>
        <dbReference type="ARBA" id="ARBA00022490"/>
    </source>
</evidence>
<feature type="domain" description="Tyrosine--tRNA ligase SYY-like C-terminal" evidence="13">
    <location>
        <begin position="365"/>
        <end position="447"/>
    </location>
</feature>
<keyword evidence="3 11" id="KW-0436">Ligase</keyword>
<evidence type="ECO:0000259" key="13">
    <source>
        <dbReference type="Pfam" id="PF22421"/>
    </source>
</evidence>
<evidence type="ECO:0000256" key="5">
    <source>
        <dbReference type="ARBA" id="ARBA00022840"/>
    </source>
</evidence>
<feature type="binding site" evidence="11">
    <location>
        <position position="50"/>
    </location>
    <ligand>
        <name>L-tyrosine</name>
        <dbReference type="ChEBI" id="CHEBI:58315"/>
    </ligand>
</feature>
<dbReference type="Gene3D" id="1.10.240.10">
    <property type="entry name" value="Tyrosyl-Transfer RNA Synthetase"/>
    <property type="match status" value="1"/>
</dbReference>
<dbReference type="GO" id="GO:0042803">
    <property type="term" value="F:protein homodimerization activity"/>
    <property type="evidence" value="ECO:0007669"/>
    <property type="project" value="UniProtKB-ARBA"/>
</dbReference>
<sequence>MAFFIFENTIFAQNILKMKNLVEELRWRGLVHDMMPGTEEQLTKESTTAYIGFDPTSDSLHIGSLVPIILLQHLRNFGHKPIALVGGATGMIGDPSGKSDERNLLDEATLTKNVNGIKALLSRFLDFDAKDDNAPVLVNNYDWMKDFSFIAFARDVGKRITVNYMMAKDSVKKRFESDGAGMSFTEFTYQLIQGYDFYHLNKEYNCLLQMGGSDQWGNITTGTELVRRMNVDNDERAKAYAMTCPLITKADGSKFGKSEGGNIWLTADKTSVYKFYQFWLNTADADAEKYIKIFTFLSKEEIEKIIAEHNEAPHLRPLQKRLAEEVTVMVHSREDFENAVKASGILFGNASADDLKALDAKTFLEVFDGVPQAEISMEDLKAGIDIVDVLNTKSGFMKSNGEARRALAENSISVNREKVQEGFSLSTNDLINNQFVLLQKGKKNYFVLNVQ</sequence>
<keyword evidence="2 11" id="KW-0963">Cytoplasm</keyword>
<dbReference type="Gene3D" id="3.40.50.620">
    <property type="entry name" value="HUPs"/>
    <property type="match status" value="1"/>
</dbReference>
<dbReference type="SUPFAM" id="SSF52374">
    <property type="entry name" value="Nucleotidylyl transferase"/>
    <property type="match status" value="1"/>
</dbReference>
<evidence type="ECO:0000256" key="4">
    <source>
        <dbReference type="ARBA" id="ARBA00022741"/>
    </source>
</evidence>
<keyword evidence="7 11" id="KW-0648">Protein biosynthesis</keyword>
<feature type="binding site" evidence="11">
    <location>
        <position position="189"/>
    </location>
    <ligand>
        <name>L-tyrosine</name>
        <dbReference type="ChEBI" id="CHEBI:58315"/>
    </ligand>
</feature>
<dbReference type="HAMAP" id="MF_02006">
    <property type="entry name" value="Tyr_tRNA_synth_type1"/>
    <property type="match status" value="1"/>
</dbReference>
<evidence type="ECO:0000256" key="1">
    <source>
        <dbReference type="ARBA" id="ARBA00004496"/>
    </source>
</evidence>
<keyword evidence="6 12" id="KW-0694">RNA-binding</keyword>
<evidence type="ECO:0000313" key="14">
    <source>
        <dbReference type="EMBL" id="SFN11713.1"/>
    </source>
</evidence>
<proteinExistence type="inferred from homology"/>
<dbReference type="GO" id="GO:0005829">
    <property type="term" value="C:cytosol"/>
    <property type="evidence" value="ECO:0007669"/>
    <property type="project" value="TreeGrafter"/>
</dbReference>
<keyword evidence="5 11" id="KW-0067">ATP-binding</keyword>
<accession>A0A1I4WEC0</accession>
<dbReference type="FunFam" id="3.40.50.620:FF:000008">
    <property type="entry name" value="Tyrosine--tRNA ligase"/>
    <property type="match status" value="1"/>
</dbReference>
<dbReference type="Pfam" id="PF22421">
    <property type="entry name" value="SYY_C-terminal"/>
    <property type="match status" value="1"/>
</dbReference>
<dbReference type="PROSITE" id="PS50889">
    <property type="entry name" value="S4"/>
    <property type="match status" value="1"/>
</dbReference>
<name>A0A1I4WEC0_9FLAO</name>
<dbReference type="InterPro" id="IPR036986">
    <property type="entry name" value="S4_RNA-bd_sf"/>
</dbReference>
<dbReference type="InterPro" id="IPR002305">
    <property type="entry name" value="aa-tRNA-synth_Ic"/>
</dbReference>
<reference evidence="15" key="1">
    <citation type="submission" date="2016-10" db="EMBL/GenBank/DDBJ databases">
        <authorList>
            <person name="Varghese N."/>
            <person name="Submissions S."/>
        </authorList>
    </citation>
    <scope>NUCLEOTIDE SEQUENCE [LARGE SCALE GENOMIC DNA]</scope>
    <source>
        <strain evidence="15">DS-12</strain>
    </source>
</reference>
<keyword evidence="8 11" id="KW-0030">Aminoacyl-tRNA synthetase</keyword>
<dbReference type="Proteomes" id="UP000199036">
    <property type="component" value="Unassembled WGS sequence"/>
</dbReference>
<dbReference type="InterPro" id="IPR024107">
    <property type="entry name" value="Tyr-tRNA-ligase_bac_1"/>
</dbReference>
<dbReference type="InterPro" id="IPR024088">
    <property type="entry name" value="Tyr-tRNA-ligase_bac-type"/>
</dbReference>
<comment type="similarity">
    <text evidence="10 11">Belongs to the class-I aminoacyl-tRNA synthetase family. TyrS type 1 subfamily.</text>
</comment>
<dbReference type="STRING" id="913024.SAMN05421741_101180"/>
<dbReference type="InterPro" id="IPR014729">
    <property type="entry name" value="Rossmann-like_a/b/a_fold"/>
</dbReference>
<dbReference type="GO" id="GO:0004831">
    <property type="term" value="F:tyrosine-tRNA ligase activity"/>
    <property type="evidence" value="ECO:0007669"/>
    <property type="project" value="UniProtKB-UniRule"/>
</dbReference>
<evidence type="ECO:0000256" key="9">
    <source>
        <dbReference type="ARBA" id="ARBA00048248"/>
    </source>
</evidence>
<comment type="function">
    <text evidence="11">Catalyzes the attachment of tyrosine to tRNA(Tyr) in a two-step reaction: tyrosine is first activated by ATP to form Tyr-AMP and then transferred to the acceptor end of tRNA(Tyr).</text>
</comment>
<organism evidence="14 15">
    <name type="scientific">Paenimyroides ummariense</name>
    <dbReference type="NCBI Taxonomy" id="913024"/>
    <lineage>
        <taxon>Bacteria</taxon>
        <taxon>Pseudomonadati</taxon>
        <taxon>Bacteroidota</taxon>
        <taxon>Flavobacteriia</taxon>
        <taxon>Flavobacteriales</taxon>
        <taxon>Flavobacteriaceae</taxon>
        <taxon>Paenimyroides</taxon>
    </lineage>
</organism>
<dbReference type="FunFam" id="1.10.240.10:FF:000001">
    <property type="entry name" value="Tyrosine--tRNA ligase"/>
    <property type="match status" value="1"/>
</dbReference>
<dbReference type="Gene3D" id="3.10.290.10">
    <property type="entry name" value="RNA-binding S4 domain"/>
    <property type="match status" value="1"/>
</dbReference>
<protein>
    <recommendedName>
        <fullName evidence="11">Tyrosine--tRNA ligase</fullName>
        <ecNumber evidence="11">6.1.1.1</ecNumber>
    </recommendedName>
    <alternativeName>
        <fullName evidence="11">Tyrosyl-tRNA synthetase</fullName>
        <shortName evidence="11">TyrRS</shortName>
    </alternativeName>
</protein>
<comment type="catalytic activity">
    <reaction evidence="9 11">
        <text>tRNA(Tyr) + L-tyrosine + ATP = L-tyrosyl-tRNA(Tyr) + AMP + diphosphate + H(+)</text>
        <dbReference type="Rhea" id="RHEA:10220"/>
        <dbReference type="Rhea" id="RHEA-COMP:9706"/>
        <dbReference type="Rhea" id="RHEA-COMP:9707"/>
        <dbReference type="ChEBI" id="CHEBI:15378"/>
        <dbReference type="ChEBI" id="CHEBI:30616"/>
        <dbReference type="ChEBI" id="CHEBI:33019"/>
        <dbReference type="ChEBI" id="CHEBI:58315"/>
        <dbReference type="ChEBI" id="CHEBI:78442"/>
        <dbReference type="ChEBI" id="CHEBI:78536"/>
        <dbReference type="ChEBI" id="CHEBI:456215"/>
        <dbReference type="EC" id="6.1.1.1"/>
    </reaction>
</comment>
<dbReference type="PANTHER" id="PTHR11766:SF0">
    <property type="entry name" value="TYROSINE--TRNA LIGASE, MITOCHONDRIAL"/>
    <property type="match status" value="1"/>
</dbReference>
<dbReference type="GO" id="GO:0005524">
    <property type="term" value="F:ATP binding"/>
    <property type="evidence" value="ECO:0007669"/>
    <property type="project" value="UniProtKB-UniRule"/>
</dbReference>
<feature type="binding site" evidence="11">
    <location>
        <position position="257"/>
    </location>
    <ligand>
        <name>ATP</name>
        <dbReference type="ChEBI" id="CHEBI:30616"/>
    </ligand>
</feature>
<feature type="binding site" evidence="11">
    <location>
        <position position="193"/>
    </location>
    <ligand>
        <name>L-tyrosine</name>
        <dbReference type="ChEBI" id="CHEBI:58315"/>
    </ligand>
</feature>
<keyword evidence="15" id="KW-1185">Reference proteome</keyword>
<dbReference type="PRINTS" id="PR01040">
    <property type="entry name" value="TRNASYNTHTYR"/>
</dbReference>
<evidence type="ECO:0000256" key="3">
    <source>
        <dbReference type="ARBA" id="ARBA00022598"/>
    </source>
</evidence>
<dbReference type="EMBL" id="FOVI01000001">
    <property type="protein sequence ID" value="SFN11713.1"/>
    <property type="molecule type" value="Genomic_DNA"/>
</dbReference>
<evidence type="ECO:0000256" key="8">
    <source>
        <dbReference type="ARBA" id="ARBA00023146"/>
    </source>
</evidence>
<evidence type="ECO:0000256" key="10">
    <source>
        <dbReference type="ARBA" id="ARBA00060965"/>
    </source>
</evidence>
<comment type="subcellular location">
    <subcellularLocation>
        <location evidence="1 11">Cytoplasm</location>
    </subcellularLocation>
</comment>
<evidence type="ECO:0000256" key="6">
    <source>
        <dbReference type="ARBA" id="ARBA00022884"/>
    </source>
</evidence>
<dbReference type="Pfam" id="PF00579">
    <property type="entry name" value="tRNA-synt_1b"/>
    <property type="match status" value="1"/>
</dbReference>
<comment type="subunit">
    <text evidence="11">Homodimer.</text>
</comment>
<feature type="short sequence motif" description="'HIGH' region" evidence="11">
    <location>
        <begin position="55"/>
        <end position="64"/>
    </location>
</feature>
<dbReference type="EC" id="6.1.1.1" evidence="11"/>
<gene>
    <name evidence="11" type="primary">tyrS</name>
    <name evidence="14" type="ORF">SAMN05421741_101180</name>
</gene>
<dbReference type="InterPro" id="IPR002307">
    <property type="entry name" value="Tyr-tRNA-ligase"/>
</dbReference>
<keyword evidence="4 11" id="KW-0547">Nucleotide-binding</keyword>
<dbReference type="SUPFAM" id="SSF55174">
    <property type="entry name" value="Alpha-L RNA-binding motif"/>
    <property type="match status" value="1"/>
</dbReference>
<evidence type="ECO:0000256" key="12">
    <source>
        <dbReference type="PROSITE-ProRule" id="PRU00182"/>
    </source>
</evidence>
<dbReference type="NCBIfam" id="TIGR00234">
    <property type="entry name" value="tyrS"/>
    <property type="match status" value="1"/>
</dbReference>
<dbReference type="GO" id="GO:0006437">
    <property type="term" value="P:tyrosyl-tRNA aminoacylation"/>
    <property type="evidence" value="ECO:0007669"/>
    <property type="project" value="UniProtKB-UniRule"/>
</dbReference>
<dbReference type="PANTHER" id="PTHR11766">
    <property type="entry name" value="TYROSYL-TRNA SYNTHETASE"/>
    <property type="match status" value="1"/>
</dbReference>
<evidence type="ECO:0000256" key="7">
    <source>
        <dbReference type="ARBA" id="ARBA00022917"/>
    </source>
</evidence>
<dbReference type="GO" id="GO:0003723">
    <property type="term" value="F:RNA binding"/>
    <property type="evidence" value="ECO:0007669"/>
    <property type="project" value="UniProtKB-KW"/>
</dbReference>
<dbReference type="InterPro" id="IPR054608">
    <property type="entry name" value="SYY-like_C"/>
</dbReference>
<dbReference type="CDD" id="cd00805">
    <property type="entry name" value="TyrRS_core"/>
    <property type="match status" value="1"/>
</dbReference>
<feature type="short sequence motif" description="'KMSKS' region" evidence="11">
    <location>
        <begin position="254"/>
        <end position="258"/>
    </location>
</feature>